<feature type="binding site" evidence="11">
    <location>
        <position position="128"/>
    </location>
    <ligand>
        <name>FMN</name>
        <dbReference type="ChEBI" id="CHEBI:58210"/>
    </ligand>
</feature>
<evidence type="ECO:0000256" key="4">
    <source>
        <dbReference type="ARBA" id="ARBA00022643"/>
    </source>
</evidence>
<feature type="binding site" evidence="11">
    <location>
        <begin position="69"/>
        <end position="71"/>
    </location>
    <ligand>
        <name>FMN</name>
        <dbReference type="ChEBI" id="CHEBI:58210"/>
    </ligand>
</feature>
<feature type="binding site" evidence="11">
    <location>
        <position position="163"/>
    </location>
    <ligand>
        <name>substrate</name>
    </ligand>
</feature>
<keyword evidence="3 11" id="KW-0285">Flavoprotein</keyword>
<name>A0A432W280_9GAMM</name>
<dbReference type="HAMAP" id="MF_00354">
    <property type="entry name" value="Idi_2"/>
    <property type="match status" value="1"/>
</dbReference>
<feature type="binding site" evidence="11">
    <location>
        <begin position="296"/>
        <end position="297"/>
    </location>
    <ligand>
        <name>FMN</name>
        <dbReference type="ChEBI" id="CHEBI:58210"/>
    </ligand>
</feature>
<feature type="binding site" evidence="11">
    <location>
        <position position="225"/>
    </location>
    <ligand>
        <name>FMN</name>
        <dbReference type="ChEBI" id="CHEBI:58210"/>
    </ligand>
</feature>
<keyword evidence="5 11" id="KW-0479">Metal-binding</keyword>
<feature type="binding site" evidence="11">
    <location>
        <begin position="15"/>
        <end position="16"/>
    </location>
    <ligand>
        <name>substrate</name>
    </ligand>
</feature>
<feature type="binding site" evidence="11">
    <location>
        <begin position="275"/>
        <end position="277"/>
    </location>
    <ligand>
        <name>FMN</name>
        <dbReference type="ChEBI" id="CHEBI:58210"/>
    </ligand>
</feature>
<dbReference type="GO" id="GO:0008299">
    <property type="term" value="P:isoprenoid biosynthetic process"/>
    <property type="evidence" value="ECO:0007669"/>
    <property type="project" value="UniProtKB-UniRule"/>
</dbReference>
<comment type="cofactor">
    <cofactor evidence="11">
        <name>Mg(2+)</name>
        <dbReference type="ChEBI" id="CHEBI:18420"/>
    </cofactor>
</comment>
<comment type="subunit">
    <text evidence="10 11">Homooctamer. Dimer of tetramers.</text>
</comment>
<accession>A0A432W280</accession>
<feature type="binding site" evidence="11">
    <location>
        <position position="164"/>
    </location>
    <ligand>
        <name>Mg(2+)</name>
        <dbReference type="ChEBI" id="CHEBI:18420"/>
    </ligand>
</feature>
<feature type="domain" description="FMN-dependent dehydrogenase" evidence="12">
    <location>
        <begin position="171"/>
        <end position="339"/>
    </location>
</feature>
<evidence type="ECO:0000256" key="10">
    <source>
        <dbReference type="ARBA" id="ARBA00025810"/>
    </source>
</evidence>
<dbReference type="Gene3D" id="3.20.20.70">
    <property type="entry name" value="Aldolase class I"/>
    <property type="match status" value="1"/>
</dbReference>
<evidence type="ECO:0000256" key="6">
    <source>
        <dbReference type="ARBA" id="ARBA00022842"/>
    </source>
</evidence>
<dbReference type="AlphaFoldDB" id="A0A432W280"/>
<dbReference type="Proteomes" id="UP000288395">
    <property type="component" value="Unassembled WGS sequence"/>
</dbReference>
<comment type="cofactor">
    <cofactor evidence="11">
        <name>NADPH</name>
        <dbReference type="ChEBI" id="CHEBI:57783"/>
    </cofactor>
</comment>
<comment type="subcellular location">
    <subcellularLocation>
        <location evidence="11">Cytoplasm</location>
    </subcellularLocation>
</comment>
<dbReference type="GO" id="GO:0005737">
    <property type="term" value="C:cytoplasm"/>
    <property type="evidence" value="ECO:0007669"/>
    <property type="project" value="UniProtKB-SubCell"/>
</dbReference>
<evidence type="ECO:0000256" key="3">
    <source>
        <dbReference type="ARBA" id="ARBA00022630"/>
    </source>
</evidence>
<reference evidence="14" key="1">
    <citation type="journal article" date="2018" name="Front. Microbiol.">
        <title>Genome-Based Analysis Reveals the Taxonomy and Diversity of the Family Idiomarinaceae.</title>
        <authorList>
            <person name="Liu Y."/>
            <person name="Lai Q."/>
            <person name="Shao Z."/>
        </authorList>
    </citation>
    <scope>NUCLEOTIDE SEQUENCE [LARGE SCALE GENOMIC DNA]</scope>
    <source>
        <strain evidence="14">GBPy7</strain>
    </source>
</reference>
<dbReference type="Pfam" id="PF01070">
    <property type="entry name" value="FMN_dh"/>
    <property type="match status" value="1"/>
</dbReference>
<feature type="binding site" evidence="11">
    <location>
        <position position="99"/>
    </location>
    <ligand>
        <name>FMN</name>
        <dbReference type="ChEBI" id="CHEBI:58210"/>
    </ligand>
</feature>
<keyword evidence="4 11" id="KW-0288">FMN</keyword>
<evidence type="ECO:0000256" key="8">
    <source>
        <dbReference type="ARBA" id="ARBA00023229"/>
    </source>
</evidence>
<dbReference type="GO" id="GO:0070402">
    <property type="term" value="F:NADPH binding"/>
    <property type="evidence" value="ECO:0007669"/>
    <property type="project" value="UniProtKB-UniRule"/>
</dbReference>
<dbReference type="CDD" id="cd02811">
    <property type="entry name" value="IDI-2_FMN"/>
    <property type="match status" value="1"/>
</dbReference>
<evidence type="ECO:0000313" key="14">
    <source>
        <dbReference type="Proteomes" id="UP000288395"/>
    </source>
</evidence>
<keyword evidence="8 11" id="KW-0414">Isoprene biosynthesis</keyword>
<keyword evidence="6 11" id="KW-0460">Magnesium</keyword>
<evidence type="ECO:0000256" key="1">
    <source>
        <dbReference type="ARBA" id="ARBA00001917"/>
    </source>
</evidence>
<dbReference type="NCBIfam" id="TIGR02151">
    <property type="entry name" value="IPP_isom_2"/>
    <property type="match status" value="1"/>
</dbReference>
<proteinExistence type="inferred from homology"/>
<dbReference type="PANTHER" id="PTHR43665">
    <property type="entry name" value="ISOPENTENYL-DIPHOSPHATE DELTA-ISOMERASE"/>
    <property type="match status" value="1"/>
</dbReference>
<gene>
    <name evidence="11" type="primary">fni</name>
    <name evidence="13" type="ORF">CWE08_01065</name>
</gene>
<dbReference type="GO" id="GO:0010181">
    <property type="term" value="F:FMN binding"/>
    <property type="evidence" value="ECO:0007669"/>
    <property type="project" value="UniProtKB-UniRule"/>
</dbReference>
<comment type="caution">
    <text evidence="11">Lacks conserved residue(s) required for the propagation of feature annotation.</text>
</comment>
<evidence type="ECO:0000259" key="12">
    <source>
        <dbReference type="Pfam" id="PF01070"/>
    </source>
</evidence>
<dbReference type="GO" id="GO:0000287">
    <property type="term" value="F:magnesium ion binding"/>
    <property type="evidence" value="ECO:0007669"/>
    <property type="project" value="UniProtKB-UniRule"/>
</dbReference>
<dbReference type="InterPro" id="IPR011179">
    <property type="entry name" value="IPdP_isomerase"/>
</dbReference>
<comment type="function">
    <text evidence="11">Involved in the biosynthesis of isoprenoids. Catalyzes the 1,3-allylic rearrangement of the homoallylic substrate isopentenyl (IPP) to its allylic isomer, dimethylallyl diphosphate (DMAPP).</text>
</comment>
<sequence length="341" mass="36666">MHSVWPTGMIKRMDRKQSHIDLALEQTFAAGFDDIQLPHWALPDFNFSAIDTRCQFLDFQLAAPVMIASMTGGTAESAMINRNLAEAAHECGIALGVGSQRISVEEKNDQGISKHLRKWAGNAPLFGNVGLANLIQWADRNCLNRLAEQIGANAMIIHLNPMQEIFQDNGDTDWQGSIACLYESIEHCELPVIVKEVGMGITPEVARICQQAGASAIDVAGSGGTSFIAIEGALTKDARKQEAAKIFADWGYSTVQLLQLLQKQPVELPIIASGGIRSGLDIAKCLALGASVTSIAGAILAAARHSTADCISVIEQLKYELAIACWGTGCKNIAELKRVLL</sequence>
<dbReference type="InterPro" id="IPR000262">
    <property type="entry name" value="FMN-dep_DH"/>
</dbReference>
<feature type="binding site" evidence="11">
    <location>
        <begin position="99"/>
        <end position="101"/>
    </location>
    <ligand>
        <name>substrate</name>
    </ligand>
</feature>
<evidence type="ECO:0000256" key="11">
    <source>
        <dbReference type="HAMAP-Rule" id="MF_00354"/>
    </source>
</evidence>
<dbReference type="InterPro" id="IPR013785">
    <property type="entry name" value="Aldolase_TIM"/>
</dbReference>
<dbReference type="PANTHER" id="PTHR43665:SF1">
    <property type="entry name" value="ISOPENTENYL-DIPHOSPHATE DELTA-ISOMERASE"/>
    <property type="match status" value="1"/>
</dbReference>
<dbReference type="EMBL" id="PIPJ01000001">
    <property type="protein sequence ID" value="RUO23273.1"/>
    <property type="molecule type" value="Genomic_DNA"/>
</dbReference>
<keyword evidence="7 11" id="KW-0521">NADP</keyword>
<comment type="cofactor">
    <cofactor evidence="1 11">
        <name>FMN</name>
        <dbReference type="ChEBI" id="CHEBI:58210"/>
    </cofactor>
</comment>
<evidence type="ECO:0000256" key="9">
    <source>
        <dbReference type="ARBA" id="ARBA00023235"/>
    </source>
</evidence>
<dbReference type="SUPFAM" id="SSF51395">
    <property type="entry name" value="FMN-linked oxidoreductases"/>
    <property type="match status" value="1"/>
</dbReference>
<dbReference type="PIRSF" id="PIRSF003314">
    <property type="entry name" value="IPP_isomerase"/>
    <property type="match status" value="1"/>
</dbReference>
<feature type="binding site" evidence="11">
    <location>
        <position position="195"/>
    </location>
    <ligand>
        <name>FMN</name>
        <dbReference type="ChEBI" id="CHEBI:58210"/>
    </ligand>
</feature>
<dbReference type="EC" id="5.3.3.2" evidence="11"/>
<protein>
    <recommendedName>
        <fullName evidence="11">Isopentenyl-diphosphate delta-isomerase</fullName>
        <shortName evidence="11">IPP isomerase</shortName>
        <ecNumber evidence="11">5.3.3.2</ecNumber>
    </recommendedName>
    <alternativeName>
        <fullName evidence="11">Isopentenyl diphosphate:dimethylallyl diphosphate isomerase</fullName>
    </alternativeName>
    <alternativeName>
        <fullName evidence="11">Isopentenyl pyrophosphate isomerase</fullName>
    </alternativeName>
    <alternativeName>
        <fullName evidence="11">Type 2 isopentenyl diphosphate isomerase</fullName>
        <shortName evidence="11">IDI-2</shortName>
    </alternativeName>
</protein>
<comment type="similarity">
    <text evidence="11">Belongs to the IPP isomerase type 2 family.</text>
</comment>
<organism evidence="13 14">
    <name type="scientific">Aliidiomarina iranensis</name>
    <dbReference type="NCBI Taxonomy" id="1434071"/>
    <lineage>
        <taxon>Bacteria</taxon>
        <taxon>Pseudomonadati</taxon>
        <taxon>Pseudomonadota</taxon>
        <taxon>Gammaproteobacteria</taxon>
        <taxon>Alteromonadales</taxon>
        <taxon>Idiomarinaceae</taxon>
        <taxon>Aliidiomarina</taxon>
    </lineage>
</organism>
<dbReference type="GO" id="GO:0004452">
    <property type="term" value="F:isopentenyl-diphosphate delta-isomerase activity"/>
    <property type="evidence" value="ECO:0007669"/>
    <property type="project" value="UniProtKB-UniRule"/>
</dbReference>
<comment type="caution">
    <text evidence="13">The sequence shown here is derived from an EMBL/GenBank/DDBJ whole genome shotgun (WGS) entry which is preliminary data.</text>
</comment>
<evidence type="ECO:0000256" key="5">
    <source>
        <dbReference type="ARBA" id="ARBA00022723"/>
    </source>
</evidence>
<comment type="catalytic activity">
    <reaction evidence="11">
        <text>isopentenyl diphosphate = dimethylallyl diphosphate</text>
        <dbReference type="Rhea" id="RHEA:23284"/>
        <dbReference type="ChEBI" id="CHEBI:57623"/>
        <dbReference type="ChEBI" id="CHEBI:128769"/>
        <dbReference type="EC" id="5.3.3.2"/>
    </reaction>
</comment>
<keyword evidence="14" id="KW-1185">Reference proteome</keyword>
<evidence type="ECO:0000313" key="13">
    <source>
        <dbReference type="EMBL" id="RUO23273.1"/>
    </source>
</evidence>
<dbReference type="GO" id="GO:0016491">
    <property type="term" value="F:oxidoreductase activity"/>
    <property type="evidence" value="ECO:0007669"/>
    <property type="project" value="InterPro"/>
</dbReference>
<keyword evidence="2 11" id="KW-0963">Cytoplasm</keyword>
<evidence type="ECO:0000256" key="2">
    <source>
        <dbReference type="ARBA" id="ARBA00022490"/>
    </source>
</evidence>
<evidence type="ECO:0000256" key="7">
    <source>
        <dbReference type="ARBA" id="ARBA00022857"/>
    </source>
</evidence>
<keyword evidence="9 11" id="KW-0413">Isomerase</keyword>